<feature type="domain" description="Ribosome maturation factor RimM PRC barrel" evidence="7">
    <location>
        <begin position="103"/>
        <end position="169"/>
    </location>
</feature>
<dbReference type="OrthoDB" id="9810331at2"/>
<gene>
    <name evidence="5" type="primary">rimM</name>
    <name evidence="8" type="ORF">ULVI_04210</name>
</gene>
<dbReference type="HAMAP" id="MF_00014">
    <property type="entry name" value="Ribosome_mat_RimM"/>
    <property type="match status" value="1"/>
</dbReference>
<evidence type="ECO:0000256" key="3">
    <source>
        <dbReference type="ARBA" id="ARBA00022552"/>
    </source>
</evidence>
<comment type="subcellular location">
    <subcellularLocation>
        <location evidence="5">Cytoplasm</location>
    </subcellularLocation>
</comment>
<keyword evidence="4 5" id="KW-0143">Chaperone</keyword>
<evidence type="ECO:0000259" key="7">
    <source>
        <dbReference type="Pfam" id="PF24986"/>
    </source>
</evidence>
<evidence type="ECO:0000313" key="8">
    <source>
        <dbReference type="EMBL" id="OAB79949.1"/>
    </source>
</evidence>
<evidence type="ECO:0000256" key="5">
    <source>
        <dbReference type="HAMAP-Rule" id="MF_00014"/>
    </source>
</evidence>
<comment type="domain">
    <text evidence="5">The PRC barrel domain binds ribosomal protein uS19.</text>
</comment>
<dbReference type="Proteomes" id="UP000077013">
    <property type="component" value="Unassembled WGS sequence"/>
</dbReference>
<keyword evidence="9" id="KW-1185">Reference proteome</keyword>
<evidence type="ECO:0000259" key="6">
    <source>
        <dbReference type="Pfam" id="PF01782"/>
    </source>
</evidence>
<dbReference type="InterPro" id="IPR011961">
    <property type="entry name" value="RimM"/>
</dbReference>
<dbReference type="EMBL" id="LRXL01000026">
    <property type="protein sequence ID" value="OAB79949.1"/>
    <property type="molecule type" value="Genomic_DNA"/>
</dbReference>
<proteinExistence type="inferred from homology"/>
<dbReference type="PANTHER" id="PTHR33692">
    <property type="entry name" value="RIBOSOME MATURATION FACTOR RIMM"/>
    <property type="match status" value="1"/>
</dbReference>
<dbReference type="Gene3D" id="2.30.30.240">
    <property type="entry name" value="PRC-barrel domain"/>
    <property type="match status" value="1"/>
</dbReference>
<dbReference type="GO" id="GO:0042274">
    <property type="term" value="P:ribosomal small subunit biogenesis"/>
    <property type="evidence" value="ECO:0007669"/>
    <property type="project" value="UniProtKB-UniRule"/>
</dbReference>
<evidence type="ECO:0000256" key="4">
    <source>
        <dbReference type="ARBA" id="ARBA00023186"/>
    </source>
</evidence>
<keyword evidence="3 5" id="KW-0698">rRNA processing</keyword>
<dbReference type="InterPro" id="IPR009000">
    <property type="entry name" value="Transl_B-barrel_sf"/>
</dbReference>
<dbReference type="InterPro" id="IPR002676">
    <property type="entry name" value="RimM_N"/>
</dbReference>
<dbReference type="InterPro" id="IPR056792">
    <property type="entry name" value="PRC_RimM"/>
</dbReference>
<dbReference type="Gene3D" id="2.40.30.60">
    <property type="entry name" value="RimM"/>
    <property type="match status" value="1"/>
</dbReference>
<evidence type="ECO:0000313" key="9">
    <source>
        <dbReference type="Proteomes" id="UP000077013"/>
    </source>
</evidence>
<accession>A0A167IRR1</accession>
<protein>
    <recommendedName>
        <fullName evidence="5">Ribosome maturation factor RimM</fullName>
    </recommendedName>
</protein>
<keyword evidence="2 5" id="KW-0690">Ribosome biogenesis</keyword>
<comment type="caution">
    <text evidence="8">The sequence shown here is derived from an EMBL/GenBank/DDBJ whole genome shotgun (WGS) entry which is preliminary data.</text>
</comment>
<organism evidence="8 9">
    <name type="scientific">Cochleicola gelatinilyticus</name>
    <dbReference type="NCBI Taxonomy" id="1763537"/>
    <lineage>
        <taxon>Bacteria</taxon>
        <taxon>Pseudomonadati</taxon>
        <taxon>Bacteroidota</taxon>
        <taxon>Flavobacteriia</taxon>
        <taxon>Flavobacteriales</taxon>
        <taxon>Flavobacteriaceae</taxon>
        <taxon>Cochleicola</taxon>
    </lineage>
</organism>
<dbReference type="Pfam" id="PF24986">
    <property type="entry name" value="PRC_RimM"/>
    <property type="match status" value="1"/>
</dbReference>
<dbReference type="GO" id="GO:0005840">
    <property type="term" value="C:ribosome"/>
    <property type="evidence" value="ECO:0007669"/>
    <property type="project" value="InterPro"/>
</dbReference>
<sequence length="174" mass="20022">MQKEDCFYLGKVVKKYSFKGELLVKLDTDEPELFTKMESVFVELHKTLIPFFIIQSSLHKSLLLRVKFEDVNSEEDADALLGKELFLPLSFLPPLTGTKFYYHEVIGFKVEDETYGDAGIIKGVNDATAQHLFIIEKDGKEILIPINDHFIKQVDRKNKVMHLDVPEGLIDIYL</sequence>
<reference evidence="8 9" key="1">
    <citation type="submission" date="2016-02" db="EMBL/GenBank/DDBJ databases">
        <title>Ulvibacter sp. LPB0005, isolated from Thais luteostoma.</title>
        <authorList>
            <person name="Shin S.-K."/>
            <person name="Yi H."/>
        </authorList>
    </citation>
    <scope>NUCLEOTIDE SEQUENCE [LARGE SCALE GENOMIC DNA]</scope>
    <source>
        <strain evidence="8 9">LPB0005</strain>
    </source>
</reference>
<evidence type="ECO:0000256" key="2">
    <source>
        <dbReference type="ARBA" id="ARBA00022517"/>
    </source>
</evidence>
<dbReference type="STRING" id="1763537.ULVI_04210"/>
<dbReference type="GO" id="GO:0043022">
    <property type="term" value="F:ribosome binding"/>
    <property type="evidence" value="ECO:0007669"/>
    <property type="project" value="InterPro"/>
</dbReference>
<dbReference type="PANTHER" id="PTHR33692:SF1">
    <property type="entry name" value="RIBOSOME MATURATION FACTOR RIMM"/>
    <property type="match status" value="1"/>
</dbReference>
<dbReference type="NCBIfam" id="TIGR02273">
    <property type="entry name" value="16S_RimM"/>
    <property type="match status" value="1"/>
</dbReference>
<feature type="domain" description="RimM N-terminal" evidence="6">
    <location>
        <begin position="9"/>
        <end position="88"/>
    </location>
</feature>
<evidence type="ECO:0000256" key="1">
    <source>
        <dbReference type="ARBA" id="ARBA00022490"/>
    </source>
</evidence>
<dbReference type="Pfam" id="PF01782">
    <property type="entry name" value="RimM"/>
    <property type="match status" value="1"/>
</dbReference>
<dbReference type="GO" id="GO:0005737">
    <property type="term" value="C:cytoplasm"/>
    <property type="evidence" value="ECO:0007669"/>
    <property type="project" value="UniProtKB-SubCell"/>
</dbReference>
<dbReference type="InterPro" id="IPR036976">
    <property type="entry name" value="RimM_N_sf"/>
</dbReference>
<comment type="function">
    <text evidence="5">An accessory protein needed during the final step in the assembly of 30S ribosomal subunit, possibly for assembly of the head region. Essential for efficient processing of 16S rRNA. May be needed both before and after RbfA during the maturation of 16S rRNA. It has affinity for free ribosomal 30S subunits but not for 70S ribosomes.</text>
</comment>
<dbReference type="InterPro" id="IPR011033">
    <property type="entry name" value="PRC_barrel-like_sf"/>
</dbReference>
<comment type="similarity">
    <text evidence="5">Belongs to the RimM family.</text>
</comment>
<dbReference type="GO" id="GO:0006364">
    <property type="term" value="P:rRNA processing"/>
    <property type="evidence" value="ECO:0007669"/>
    <property type="project" value="UniProtKB-UniRule"/>
</dbReference>
<keyword evidence="1 5" id="KW-0963">Cytoplasm</keyword>
<dbReference type="SUPFAM" id="SSF50346">
    <property type="entry name" value="PRC-barrel domain"/>
    <property type="match status" value="1"/>
</dbReference>
<name>A0A167IRR1_9FLAO</name>
<dbReference type="SUPFAM" id="SSF50447">
    <property type="entry name" value="Translation proteins"/>
    <property type="match status" value="1"/>
</dbReference>
<dbReference type="RefSeq" id="WP_068590071.1">
    <property type="nucleotide sequence ID" value="NZ_LRXL01000026.1"/>
</dbReference>
<comment type="subunit">
    <text evidence="5">Binds ribosomal protein uS19.</text>
</comment>
<dbReference type="AlphaFoldDB" id="A0A167IRR1"/>